<dbReference type="PANTHER" id="PTHR43309:SF5">
    <property type="entry name" value="5-OXOPROLINASE SUBUNIT C"/>
    <property type="match status" value="1"/>
</dbReference>
<comment type="caution">
    <text evidence="5">The sequence shown here is derived from an EMBL/GenBank/DDBJ whole genome shotgun (WGS) entry which is preliminary data.</text>
</comment>
<reference evidence="5 6" key="1">
    <citation type="submission" date="2021-02" db="EMBL/GenBank/DDBJ databases">
        <title>Bacillus sp. RD4P76, an endophyte from a halophyte.</title>
        <authorList>
            <person name="Sun J.-Q."/>
        </authorList>
    </citation>
    <scope>NUCLEOTIDE SEQUENCE [LARGE SCALE GENOMIC DNA]</scope>
    <source>
        <strain evidence="5 6">RD4P76</strain>
    </source>
</reference>
<dbReference type="InterPro" id="IPR052708">
    <property type="entry name" value="PxpC"/>
</dbReference>
<proteinExistence type="predicted"/>
<keyword evidence="6" id="KW-1185">Reference proteome</keyword>
<gene>
    <name evidence="5" type="ORF">JR050_03860</name>
</gene>
<dbReference type="PANTHER" id="PTHR43309">
    <property type="entry name" value="5-OXOPROLINASE SUBUNIT C"/>
    <property type="match status" value="1"/>
</dbReference>
<name>A0ABS2DEC6_9BACI</name>
<dbReference type="InterPro" id="IPR003778">
    <property type="entry name" value="CT_A_B"/>
</dbReference>
<dbReference type="RefSeq" id="WP_204202194.1">
    <property type="nucleotide sequence ID" value="NZ_JAFELM010000016.1"/>
</dbReference>
<dbReference type="SUPFAM" id="SSF50891">
    <property type="entry name" value="Cyclophilin-like"/>
    <property type="match status" value="1"/>
</dbReference>
<evidence type="ECO:0000313" key="6">
    <source>
        <dbReference type="Proteomes" id="UP001518925"/>
    </source>
</evidence>
<evidence type="ECO:0000256" key="1">
    <source>
        <dbReference type="ARBA" id="ARBA00022741"/>
    </source>
</evidence>
<evidence type="ECO:0000256" key="2">
    <source>
        <dbReference type="ARBA" id="ARBA00022801"/>
    </source>
</evidence>
<protein>
    <submittedName>
        <fullName evidence="5">Biotin-dependent carboxyltransferase family protein</fullName>
    </submittedName>
</protein>
<evidence type="ECO:0000256" key="3">
    <source>
        <dbReference type="ARBA" id="ARBA00022840"/>
    </source>
</evidence>
<dbReference type="Gene3D" id="2.40.100.10">
    <property type="entry name" value="Cyclophilin-like"/>
    <property type="match status" value="1"/>
</dbReference>
<evidence type="ECO:0000259" key="4">
    <source>
        <dbReference type="SMART" id="SM00797"/>
    </source>
</evidence>
<dbReference type="InterPro" id="IPR029000">
    <property type="entry name" value="Cyclophilin-like_dom_sf"/>
</dbReference>
<dbReference type="EMBL" id="JAFELM010000016">
    <property type="protein sequence ID" value="MBM6616817.1"/>
    <property type="molecule type" value="Genomic_DNA"/>
</dbReference>
<keyword evidence="1" id="KW-0547">Nucleotide-binding</keyword>
<organism evidence="5 6">
    <name type="scientific">Bacillus suaedaesalsae</name>
    <dbReference type="NCBI Taxonomy" id="2810349"/>
    <lineage>
        <taxon>Bacteria</taxon>
        <taxon>Bacillati</taxon>
        <taxon>Bacillota</taxon>
        <taxon>Bacilli</taxon>
        <taxon>Bacillales</taxon>
        <taxon>Bacillaceae</taxon>
        <taxon>Bacillus</taxon>
    </lineage>
</organism>
<keyword evidence="3" id="KW-0067">ATP-binding</keyword>
<sequence length="304" mass="33821">MSRKPIIHIEKTGLATSFQDKGRYGFQRYGVVTSGAMDSFAFQTANGLVGNPLNAVCLELCIVGPTLTFLDTVTFAICGANLSPILNSTPILGWRTYTAKRGDTLEFGKQIEGTFAYLAIRGSFEVEEVLGSKSTYTKAEIGTTVTPKTIYYSTHSTLLKRNRGLIQKEIPTYHHHIEVRYIRGPHLDYLQEDAVSNFEEQIFTYTLGDRMGFRLQGESPIQSKQQSLPSDPIPLGGIQIPPDGCPIVLLADRQTTGGYPRIGTIISYDIPKFVQLPLQGKVSFYPISVEKAQQLHRRSIFTYN</sequence>
<keyword evidence="2" id="KW-0378">Hydrolase</keyword>
<dbReference type="NCBIfam" id="TIGR00724">
    <property type="entry name" value="urea_amlyse_rel"/>
    <property type="match status" value="1"/>
</dbReference>
<dbReference type="Pfam" id="PF02626">
    <property type="entry name" value="CT_A_B"/>
    <property type="match status" value="1"/>
</dbReference>
<dbReference type="Proteomes" id="UP001518925">
    <property type="component" value="Unassembled WGS sequence"/>
</dbReference>
<evidence type="ECO:0000313" key="5">
    <source>
        <dbReference type="EMBL" id="MBM6616817.1"/>
    </source>
</evidence>
<accession>A0ABS2DEC6</accession>
<feature type="domain" description="Carboxyltransferase" evidence="4">
    <location>
        <begin position="28"/>
        <end position="301"/>
    </location>
</feature>
<dbReference type="SMART" id="SM00797">
    <property type="entry name" value="AHS2"/>
    <property type="match status" value="1"/>
</dbReference>